<dbReference type="SUPFAM" id="SSF141066">
    <property type="entry name" value="ICP-like"/>
    <property type="match status" value="1"/>
</dbReference>
<dbReference type="Pfam" id="PF09394">
    <property type="entry name" value="Inhibitor_I42"/>
    <property type="match status" value="1"/>
</dbReference>
<feature type="chain" id="PRO_5026677671" evidence="4">
    <location>
        <begin position="32"/>
        <end position="157"/>
    </location>
</feature>
<dbReference type="GO" id="GO:0004869">
    <property type="term" value="F:cysteine-type endopeptidase inhibitor activity"/>
    <property type="evidence" value="ECO:0007669"/>
    <property type="project" value="UniProtKB-KW"/>
</dbReference>
<dbReference type="InterPro" id="IPR018990">
    <property type="entry name" value="Prot_inh_I42_chagasin"/>
</dbReference>
<gene>
    <name evidence="6" type="ORF">G9272_20190</name>
</gene>
<reference evidence="6" key="1">
    <citation type="submission" date="2020-03" db="EMBL/GenBank/DDBJ databases">
        <title>Molecular networking-based the target discovery of potent antiproliferative macrolactams: 5/6/7/16 polycyclic ansamycins and glycosylated trienomycin from Streptomyces cacaoi subsp. asoensis.</title>
        <authorList>
            <person name="Liu L.-L."/>
        </authorList>
    </citation>
    <scope>NUCLEOTIDE SEQUENCE [LARGE SCALE GENOMIC DNA]</scope>
    <source>
        <strain evidence="6">H2S5</strain>
    </source>
</reference>
<feature type="compositionally biased region" description="Basic and acidic residues" evidence="3">
    <location>
        <begin position="146"/>
        <end position="157"/>
    </location>
</feature>
<accession>A0A6M4WQ79</accession>
<sequence length="157" mass="16062">MAVRSSRVTGAVAAALCTVTLVVGCASGSDADEPTSHPTQDKSITAEVGERFTLSVPENASTREHWFVVAPQPDASVVRAADRSYESADDGKSVGGGGTLVLTFEATGRGTTRIVLLHCTFPTAGTAACGGGAGPSPTPSPSPTTEPERVTYRVDVR</sequence>
<feature type="region of interest" description="Disordered" evidence="3">
    <location>
        <begin position="129"/>
        <end position="157"/>
    </location>
</feature>
<dbReference type="Proteomes" id="UP000502665">
    <property type="component" value="Chromosome"/>
</dbReference>
<keyword evidence="7" id="KW-1185">Reference proteome</keyword>
<keyword evidence="1 6" id="KW-0646">Protease inhibitor</keyword>
<evidence type="ECO:0000313" key="7">
    <source>
        <dbReference type="Proteomes" id="UP000502665"/>
    </source>
</evidence>
<name>A0A6M4WQ79_9ACTN</name>
<evidence type="ECO:0000256" key="3">
    <source>
        <dbReference type="SAM" id="MobiDB-lite"/>
    </source>
</evidence>
<dbReference type="InterPro" id="IPR036331">
    <property type="entry name" value="Chagasin-like_sf"/>
</dbReference>
<evidence type="ECO:0000259" key="5">
    <source>
        <dbReference type="Pfam" id="PF09394"/>
    </source>
</evidence>
<dbReference type="AlphaFoldDB" id="A0A6M4WQ79"/>
<dbReference type="Gene3D" id="2.60.40.2020">
    <property type="match status" value="1"/>
</dbReference>
<evidence type="ECO:0000256" key="1">
    <source>
        <dbReference type="ARBA" id="ARBA00022690"/>
    </source>
</evidence>
<feature type="signal peptide" evidence="4">
    <location>
        <begin position="1"/>
        <end position="31"/>
    </location>
</feature>
<dbReference type="PROSITE" id="PS51257">
    <property type="entry name" value="PROKAR_LIPOPROTEIN"/>
    <property type="match status" value="1"/>
</dbReference>
<protein>
    <submittedName>
        <fullName evidence="6">Protease inhibitor I42 family protein</fullName>
    </submittedName>
</protein>
<proteinExistence type="predicted"/>
<organism evidence="6 7">
    <name type="scientific">Streptomyces asoensis</name>
    <dbReference type="NCBI Taxonomy" id="249586"/>
    <lineage>
        <taxon>Bacteria</taxon>
        <taxon>Bacillati</taxon>
        <taxon>Actinomycetota</taxon>
        <taxon>Actinomycetes</taxon>
        <taxon>Kitasatosporales</taxon>
        <taxon>Streptomycetaceae</taxon>
        <taxon>Streptomyces</taxon>
    </lineage>
</organism>
<evidence type="ECO:0000313" key="6">
    <source>
        <dbReference type="EMBL" id="QJT02359.1"/>
    </source>
</evidence>
<dbReference type="EMBL" id="CP049838">
    <property type="protein sequence ID" value="QJT02359.1"/>
    <property type="molecule type" value="Genomic_DNA"/>
</dbReference>
<evidence type="ECO:0000256" key="2">
    <source>
        <dbReference type="ARBA" id="ARBA00022704"/>
    </source>
</evidence>
<keyword evidence="2" id="KW-0789">Thiol protease inhibitor</keyword>
<dbReference type="RefSeq" id="WP_171397876.1">
    <property type="nucleotide sequence ID" value="NZ_CP049838.1"/>
</dbReference>
<feature type="domain" description="Proteinase inhibitor I42 chagasin" evidence="5">
    <location>
        <begin position="46"/>
        <end position="116"/>
    </location>
</feature>
<evidence type="ECO:0000256" key="4">
    <source>
        <dbReference type="SAM" id="SignalP"/>
    </source>
</evidence>
<keyword evidence="4" id="KW-0732">Signal</keyword>